<dbReference type="InterPro" id="IPR029249">
    <property type="entry name" value="Rotatin_N"/>
</dbReference>
<dbReference type="GO" id="GO:0032053">
    <property type="term" value="P:ciliary basal body organization"/>
    <property type="evidence" value="ECO:0007669"/>
    <property type="project" value="TreeGrafter"/>
</dbReference>
<dbReference type="InParanoid" id="E4WY47"/>
<gene>
    <name evidence="3" type="ORF">GSOID_T00011848001</name>
</gene>
<dbReference type="GO" id="GO:0036064">
    <property type="term" value="C:ciliary basal body"/>
    <property type="evidence" value="ECO:0007669"/>
    <property type="project" value="InterPro"/>
</dbReference>
<protein>
    <recommendedName>
        <fullName evidence="2">Rotatin N-terminal domain-containing protein</fullName>
    </recommendedName>
</protein>
<evidence type="ECO:0000259" key="2">
    <source>
        <dbReference type="Pfam" id="PF14726"/>
    </source>
</evidence>
<dbReference type="Proteomes" id="UP000001307">
    <property type="component" value="Unassembled WGS sequence"/>
</dbReference>
<organism evidence="3">
    <name type="scientific">Oikopleura dioica</name>
    <name type="common">Tunicate</name>
    <dbReference type="NCBI Taxonomy" id="34765"/>
    <lineage>
        <taxon>Eukaryota</taxon>
        <taxon>Metazoa</taxon>
        <taxon>Chordata</taxon>
        <taxon>Tunicata</taxon>
        <taxon>Appendicularia</taxon>
        <taxon>Copelata</taxon>
        <taxon>Oikopleuridae</taxon>
        <taxon>Oikopleura</taxon>
    </lineage>
</organism>
<accession>E4WY47</accession>
<evidence type="ECO:0000313" key="3">
    <source>
        <dbReference type="EMBL" id="CBY22291.1"/>
    </source>
</evidence>
<dbReference type="GO" id="GO:0007099">
    <property type="term" value="P:centriole replication"/>
    <property type="evidence" value="ECO:0007669"/>
    <property type="project" value="TreeGrafter"/>
</dbReference>
<keyword evidence="4" id="KW-1185">Reference proteome</keyword>
<dbReference type="PANTHER" id="PTHR31691:SF1">
    <property type="entry name" value="ROTATIN"/>
    <property type="match status" value="1"/>
</dbReference>
<reference evidence="3" key="1">
    <citation type="journal article" date="2010" name="Science">
        <title>Plasticity of animal genome architecture unmasked by rapid evolution of a pelagic tunicate.</title>
        <authorList>
            <person name="Denoeud F."/>
            <person name="Henriet S."/>
            <person name="Mungpakdee S."/>
            <person name="Aury J.M."/>
            <person name="Da Silva C."/>
            <person name="Brinkmann H."/>
            <person name="Mikhaleva J."/>
            <person name="Olsen L.C."/>
            <person name="Jubin C."/>
            <person name="Canestro C."/>
            <person name="Bouquet J.M."/>
            <person name="Danks G."/>
            <person name="Poulain J."/>
            <person name="Campsteijn C."/>
            <person name="Adamski M."/>
            <person name="Cross I."/>
            <person name="Yadetie F."/>
            <person name="Muffato M."/>
            <person name="Louis A."/>
            <person name="Butcher S."/>
            <person name="Tsagkogeorga G."/>
            <person name="Konrad A."/>
            <person name="Singh S."/>
            <person name="Jensen M.F."/>
            <person name="Cong E.H."/>
            <person name="Eikeseth-Otteraa H."/>
            <person name="Noel B."/>
            <person name="Anthouard V."/>
            <person name="Porcel B.M."/>
            <person name="Kachouri-Lafond R."/>
            <person name="Nishino A."/>
            <person name="Ugolini M."/>
            <person name="Chourrout P."/>
            <person name="Nishida H."/>
            <person name="Aasland R."/>
            <person name="Huzurbazar S."/>
            <person name="Westhof E."/>
            <person name="Delsuc F."/>
            <person name="Lehrach H."/>
            <person name="Reinhardt R."/>
            <person name="Weissenbach J."/>
            <person name="Roy S.W."/>
            <person name="Artiguenave F."/>
            <person name="Postlethwait J.H."/>
            <person name="Manak J.R."/>
            <person name="Thompson E.M."/>
            <person name="Jaillon O."/>
            <person name="Du Pasquier L."/>
            <person name="Boudinot P."/>
            <person name="Liberles D.A."/>
            <person name="Volff J.N."/>
            <person name="Philippe H."/>
            <person name="Lenhard B."/>
            <person name="Roest Crollius H."/>
            <person name="Wincker P."/>
            <person name="Chourrout D."/>
        </authorList>
    </citation>
    <scope>NUCLEOTIDE SEQUENCE [LARGE SCALE GENOMIC DNA]</scope>
</reference>
<dbReference type="GO" id="GO:0005814">
    <property type="term" value="C:centriole"/>
    <property type="evidence" value="ECO:0007669"/>
    <property type="project" value="TreeGrafter"/>
</dbReference>
<dbReference type="SUPFAM" id="SSF48371">
    <property type="entry name" value="ARM repeat"/>
    <property type="match status" value="2"/>
</dbReference>
<dbReference type="GO" id="GO:0010457">
    <property type="term" value="P:centriole-centriole cohesion"/>
    <property type="evidence" value="ECO:0007669"/>
    <property type="project" value="TreeGrafter"/>
</dbReference>
<sequence length="1868" mass="211583">MSESGIRRNVDKLGHVLEEVRERALLHLNTKLVHGLVTLEDLNKCPGFSRRLLEWFNSPNPPQKVLVLDLIKRSLKIQPKLYSELGLSEFLSSMMPDLTPDEQIIAEDVLSDFHEITINSTKTSACTTLDDTANMPRSAYFLGENRPRNQEIYPSWMKVKLLPWQTLTLTDRQVLQQTYSSLCSRDNGTVAEYAHFYAEVILKDFQAEIFVQRPGILQALIAFVSTIPEAPNLTTSLETIESFTKKLDLRITQTCDASWVTTHQPGYPLGYEIGTGVDQWERDELQDLMKGQTAVPIILVEMLDCLSGILAGLQLGSMLLCSRVMSCVARIFRKCVSLSDFNDATTQDGISRYLIIKLRNVLEIISLQVEKYSAQTMVKQTTEEPVQLYNANASLLSEMLKNLCNSSTVTHISSLALERALRILAFDHISQFNFSKDSYLWKILQTIDPATISTSEILTARCSSLKSASKFANSFSKLKSSDAIELGLVGCESTSVHLSAKFIEACIVAASIYKDCDRLVLMLLKNSNTTVRERTVEGMKIFIEKVCDDVATSGNTYKSKPLVYLLSPPVLEELIRYSLDDQSVSVSKTTAAILVRLLTTNMLWDDELKQLLKSTTEKFSHFLEIFADDESLGSTLREFYLSDVRLRINRIKSALRMMLCKRRDHRRQVMSVISEELQEICGHPMDALIDYFTILNPIELNDQRQMENIFRVDTVERLSRILKSESTDIALRHSSFAQLAIITVEPDLVEIYLQECGYVLLLEEIKKLADQGALTPQEKDTAGSLCDILRHICVVKHVIAKELSLMLPALCDLVKLVEHTSLSPKNHAKVLAALNILLFLEVLEFNDRGHARCPGIINRRILLPFAVEFIPKTAKLSNVSISEEEKLKHPSAQRSLRLAWNSTAPTGDYADILKKQDCDKNSWRHFDLETVASHMETDLKAAEDHKSYTRAVQSAFHNHQIFPEELGRRVNHCLTVSFDKFFVSRPNQARDEKILLEIISFTNFILKNQSSQNQIFEKWIASHVEDINCPLYEYLNNPTALPNHSSKASRRMIIEFLSIVFCLSQKQLLSPETISFIARTLNDRIHNLVNQNEDMNIPTLQICINALQRLTKNLDRSKRQRNSLLIQIIKTAKDVIIRIHSSSQNSMQNFMGREVIQQSLCSLMICTHLLMEPGGKQSLIVLEEGTGLGWLVKLLKFRSDKTRLSILSILSHAFHSSKTARHFFKEINDEILKTIVEIVLDFDETPLVRSTALETLTIIVESHRRLSSTKAVDGISIKVLLEVLLKFDFFVQISHAMENYVYCDLPAQDKMAPITPAFVGAFNAFVISLLKVFPTQISSGLRNSGILSILSKLFNVQLIKSSVGEHRKSLLQQINSTCLIFTFVLSGCEEVASHFSFVQQIFSIPFQENTAKEILICYESAAKFFCKNWSSLDEDAEIKTLRSLATTISSFLKAMTEAWSYFNPCYTQFEWMLHYYCLIVAKSKSHLIGTTKQALIDSKGVFLQKISHEFEVQGTKIRSEANISKEALLSSAICATIGLGDGRELLVKSGFIERLVDSLEMLQIKLCTERPKKLHESCIGLSLITMFNICRNFSSNGKVGNHLLLTNFIDVLTRLWPLIVVNEKLIRVMLQMLLSFTKNSVACATAISSSNLISSIVKQFQYYEKQIRNRVKASPIFTLNFNLLCNLSSSQEARAFFWKANVLHEFTAAAEAGVHSSASKQQIMILSLWLRWLFCLSFHKDGRENILQTKDILDYLTNAVTKVDERLALLVIHNLCYATQSKTRISTFDQLTKCFRQYLAIDSQKELQLLVANSCWALMSTSQKAKGRLKVAGLIERLETLTTIYAEEEESSKDSIFHIHAALELLHS</sequence>
<feature type="domain" description="Rotatin N-terminal" evidence="2">
    <location>
        <begin position="19"/>
        <end position="110"/>
    </location>
</feature>
<dbReference type="InterPro" id="IPR016024">
    <property type="entry name" value="ARM-type_fold"/>
</dbReference>
<keyword evidence="1" id="KW-0175">Coiled coil</keyword>
<name>E4WY47_OIKDI</name>
<proteinExistence type="predicted"/>
<dbReference type="Pfam" id="PF14726">
    <property type="entry name" value="RTTN_N"/>
    <property type="match status" value="1"/>
</dbReference>
<dbReference type="GO" id="GO:0005813">
    <property type="term" value="C:centrosome"/>
    <property type="evidence" value="ECO:0007669"/>
    <property type="project" value="InterPro"/>
</dbReference>
<evidence type="ECO:0000313" key="4">
    <source>
        <dbReference type="Proteomes" id="UP000001307"/>
    </source>
</evidence>
<evidence type="ECO:0000256" key="1">
    <source>
        <dbReference type="SAM" id="Coils"/>
    </source>
</evidence>
<feature type="coiled-coil region" evidence="1">
    <location>
        <begin position="1100"/>
        <end position="1127"/>
    </location>
</feature>
<dbReference type="OrthoDB" id="428850at2759"/>
<dbReference type="EMBL" id="FN653018">
    <property type="protein sequence ID" value="CBY22291.1"/>
    <property type="molecule type" value="Genomic_DNA"/>
</dbReference>
<dbReference type="InterPro" id="IPR030791">
    <property type="entry name" value="Rotatin"/>
</dbReference>
<dbReference type="PANTHER" id="PTHR31691">
    <property type="entry name" value="ROTATIN"/>
    <property type="match status" value="1"/>
</dbReference>